<dbReference type="AlphaFoldDB" id="A0A4C1SEE3"/>
<accession>A0A4C1SEE3</accession>
<keyword evidence="2" id="KW-1185">Reference proteome</keyword>
<dbReference type="Proteomes" id="UP000299102">
    <property type="component" value="Unassembled WGS sequence"/>
</dbReference>
<reference evidence="1 2" key="1">
    <citation type="journal article" date="2019" name="Commun. Biol.">
        <title>The bagworm genome reveals a unique fibroin gene that provides high tensile strength.</title>
        <authorList>
            <person name="Kono N."/>
            <person name="Nakamura H."/>
            <person name="Ohtoshi R."/>
            <person name="Tomita M."/>
            <person name="Numata K."/>
            <person name="Arakawa K."/>
        </authorList>
    </citation>
    <scope>NUCLEOTIDE SEQUENCE [LARGE SCALE GENOMIC DNA]</scope>
</reference>
<dbReference type="EMBL" id="BGZK01003279">
    <property type="protein sequence ID" value="GBO99479.1"/>
    <property type="molecule type" value="Genomic_DNA"/>
</dbReference>
<proteinExistence type="predicted"/>
<comment type="caution">
    <text evidence="1">The sequence shown here is derived from an EMBL/GenBank/DDBJ whole genome shotgun (WGS) entry which is preliminary data.</text>
</comment>
<gene>
    <name evidence="1" type="ORF">EVAR_69463_1</name>
</gene>
<evidence type="ECO:0000313" key="2">
    <source>
        <dbReference type="Proteomes" id="UP000299102"/>
    </source>
</evidence>
<sequence length="118" mass="13443">MVKGCDGELYSRNKDFSIGRKVSFDRSRARVLSLFTALATSLRAASITVRKSQAGPRRRWARERRGLLDQRCTHRESVPLFPARGVSSPSTARYTTAAFCYDPQQFYCHIGHLVIDKY</sequence>
<name>A0A4C1SEE3_EUMVA</name>
<organism evidence="1 2">
    <name type="scientific">Eumeta variegata</name>
    <name type="common">Bagworm moth</name>
    <name type="synonym">Eumeta japonica</name>
    <dbReference type="NCBI Taxonomy" id="151549"/>
    <lineage>
        <taxon>Eukaryota</taxon>
        <taxon>Metazoa</taxon>
        <taxon>Ecdysozoa</taxon>
        <taxon>Arthropoda</taxon>
        <taxon>Hexapoda</taxon>
        <taxon>Insecta</taxon>
        <taxon>Pterygota</taxon>
        <taxon>Neoptera</taxon>
        <taxon>Endopterygota</taxon>
        <taxon>Lepidoptera</taxon>
        <taxon>Glossata</taxon>
        <taxon>Ditrysia</taxon>
        <taxon>Tineoidea</taxon>
        <taxon>Psychidae</taxon>
        <taxon>Oiketicinae</taxon>
        <taxon>Eumeta</taxon>
    </lineage>
</organism>
<protein>
    <submittedName>
        <fullName evidence="1">Uncharacterized protein</fullName>
    </submittedName>
</protein>
<evidence type="ECO:0000313" key="1">
    <source>
        <dbReference type="EMBL" id="GBO99479.1"/>
    </source>
</evidence>